<name>A0A5S9PNS4_MYCVN</name>
<evidence type="ECO:0000256" key="14">
    <source>
        <dbReference type="ARBA" id="ARBA00070775"/>
    </source>
</evidence>
<sequence>MGRSLSDIEAAASATWSFDPYAAAANHTTDEAYSRMRVESPVYQLPDTNVFLITRYDDIITAARDTATFSNEFVSPGIALGQGSSEISDELAAIRATGYPQVPTMLTRDDPAHSRFRRLTTRAFSARRIDSWAADIERISADLIDGFIDAGEVEFVSAFAVPLPVRVIAFALGVPAERERDFKAWTDHATAAIGADPGDDARLEAARGLVQFQRYFAGELQDRRSHPRDDFLTDLLNAKIAADDDDIEDRRPLDETEMLSILHQLLVAGNETTTALLASAVIELSDKPELRNAIRNDRKATQAVIEELLRLSSPAQGMFRIARRDVTVAGTLIPEGATVVLMYASGNRDAERFECPHEFSIDRKPMQNLAFGHGLHFCIGARLSRLETEIALRQLCQRMDDMWLTATPTYKPSFVLSGPLTVPLAFKKTEQHAE</sequence>
<evidence type="ECO:0000256" key="5">
    <source>
        <dbReference type="ARBA" id="ARBA00022723"/>
    </source>
</evidence>
<accession>A0A5S9PNS4</accession>
<dbReference type="PROSITE" id="PS00086">
    <property type="entry name" value="CYTOCHROME_P450"/>
    <property type="match status" value="1"/>
</dbReference>
<keyword evidence="5 18" id="KW-0479">Metal-binding</keyword>
<dbReference type="InterPro" id="IPR001128">
    <property type="entry name" value="Cyt_P450"/>
</dbReference>
<dbReference type="GO" id="GO:0036199">
    <property type="term" value="F:cholest-4-en-3-one 26-monooxygenase activity"/>
    <property type="evidence" value="ECO:0007669"/>
    <property type="project" value="TreeGrafter"/>
</dbReference>
<dbReference type="PRINTS" id="PR00385">
    <property type="entry name" value="P450"/>
</dbReference>
<dbReference type="InterPro" id="IPR017972">
    <property type="entry name" value="Cyt_P450_CS"/>
</dbReference>
<evidence type="ECO:0000313" key="19">
    <source>
        <dbReference type="EMBL" id="CAA0105946.1"/>
    </source>
</evidence>
<dbReference type="AlphaFoldDB" id="A0A5S9PNS4"/>
<evidence type="ECO:0000256" key="13">
    <source>
        <dbReference type="ARBA" id="ARBA00049645"/>
    </source>
</evidence>
<keyword evidence="6" id="KW-0442">Lipid degradation</keyword>
<evidence type="ECO:0000256" key="7">
    <source>
        <dbReference type="ARBA" id="ARBA00023002"/>
    </source>
</evidence>
<evidence type="ECO:0000256" key="15">
    <source>
        <dbReference type="ARBA" id="ARBA00079588"/>
    </source>
</evidence>
<comment type="cofactor">
    <cofactor evidence="1">
        <name>heme</name>
        <dbReference type="ChEBI" id="CHEBI:30413"/>
    </cofactor>
</comment>
<organism evidence="19 20">
    <name type="scientific">Mycolicibacterium vanbaalenii</name>
    <name type="common">Mycobacterium vanbaalenii</name>
    <dbReference type="NCBI Taxonomy" id="110539"/>
    <lineage>
        <taxon>Bacteria</taxon>
        <taxon>Bacillati</taxon>
        <taxon>Actinomycetota</taxon>
        <taxon>Actinomycetes</taxon>
        <taxon>Mycobacteriales</taxon>
        <taxon>Mycobacteriaceae</taxon>
        <taxon>Mycolicibacterium</taxon>
    </lineage>
</organism>
<protein>
    <recommendedName>
        <fullName evidence="14">Steroid C26-monooxygenase</fullName>
    </recommendedName>
    <alternativeName>
        <fullName evidence="15">Cholest-4-en-3-one C26-monooxygenase</fullName>
    </alternativeName>
    <alternativeName>
        <fullName evidence="17">Cholesterol C26-monooxygenase</fullName>
    </alternativeName>
    <alternativeName>
        <fullName evidence="16">Steroid C27-monooxygenase</fullName>
    </alternativeName>
</protein>
<gene>
    <name evidence="19" type="ORF">AELLOGFF_03607</name>
</gene>
<dbReference type="SUPFAM" id="SSF48264">
    <property type="entry name" value="Cytochrome P450"/>
    <property type="match status" value="1"/>
</dbReference>
<comment type="similarity">
    <text evidence="2 18">Belongs to the cytochrome P450 family.</text>
</comment>
<keyword evidence="4 18" id="KW-0349">Heme</keyword>
<evidence type="ECO:0000313" key="20">
    <source>
        <dbReference type="Proteomes" id="UP000430146"/>
    </source>
</evidence>
<evidence type="ECO:0000256" key="1">
    <source>
        <dbReference type="ARBA" id="ARBA00001971"/>
    </source>
</evidence>
<keyword evidence="3" id="KW-0153">Cholesterol metabolism</keyword>
<keyword evidence="11" id="KW-1207">Sterol metabolism</keyword>
<evidence type="ECO:0000256" key="12">
    <source>
        <dbReference type="ARBA" id="ARBA00023221"/>
    </source>
</evidence>
<evidence type="ECO:0000256" key="9">
    <source>
        <dbReference type="ARBA" id="ARBA00023033"/>
    </source>
</evidence>
<proteinExistence type="inferred from homology"/>
<dbReference type="GO" id="GO:0006707">
    <property type="term" value="P:cholesterol catabolic process"/>
    <property type="evidence" value="ECO:0007669"/>
    <property type="project" value="TreeGrafter"/>
</dbReference>
<evidence type="ECO:0000256" key="18">
    <source>
        <dbReference type="RuleBase" id="RU000461"/>
    </source>
</evidence>
<dbReference type="GO" id="GO:0020037">
    <property type="term" value="F:heme binding"/>
    <property type="evidence" value="ECO:0007669"/>
    <property type="project" value="InterPro"/>
</dbReference>
<dbReference type="FunFam" id="1.10.630.10:FF:000018">
    <property type="entry name" value="Cytochrome P450 monooxygenase"/>
    <property type="match status" value="1"/>
</dbReference>
<keyword evidence="12" id="KW-0753">Steroid metabolism</keyword>
<dbReference type="PRINTS" id="PR00359">
    <property type="entry name" value="BP450"/>
</dbReference>
<dbReference type="GO" id="GO:0008395">
    <property type="term" value="F:steroid hydroxylase activity"/>
    <property type="evidence" value="ECO:0007669"/>
    <property type="project" value="TreeGrafter"/>
</dbReference>
<dbReference type="PANTHER" id="PTHR46696:SF4">
    <property type="entry name" value="BIOTIN BIOSYNTHESIS CYTOCHROME P450"/>
    <property type="match status" value="1"/>
</dbReference>
<keyword evidence="10" id="KW-0443">Lipid metabolism</keyword>
<dbReference type="InterPro" id="IPR002397">
    <property type="entry name" value="Cyt_P450_B"/>
</dbReference>
<dbReference type="Proteomes" id="UP000430146">
    <property type="component" value="Unassembled WGS sequence"/>
</dbReference>
<evidence type="ECO:0000256" key="11">
    <source>
        <dbReference type="ARBA" id="ARBA00023166"/>
    </source>
</evidence>
<evidence type="ECO:0000256" key="2">
    <source>
        <dbReference type="ARBA" id="ARBA00010617"/>
    </source>
</evidence>
<keyword evidence="8 18" id="KW-0408">Iron</keyword>
<keyword evidence="20" id="KW-1185">Reference proteome</keyword>
<dbReference type="PANTHER" id="PTHR46696">
    <property type="entry name" value="P450, PUTATIVE (EUROFUNG)-RELATED"/>
    <property type="match status" value="1"/>
</dbReference>
<evidence type="ECO:0000256" key="17">
    <source>
        <dbReference type="ARBA" id="ARBA00083909"/>
    </source>
</evidence>
<reference evidence="19 20" key="1">
    <citation type="submission" date="2019-11" db="EMBL/GenBank/DDBJ databases">
        <authorList>
            <person name="Holert J."/>
        </authorList>
    </citation>
    <scope>NUCLEOTIDE SEQUENCE [LARGE SCALE GENOMIC DNA]</scope>
    <source>
        <strain evidence="19">BC8_1</strain>
    </source>
</reference>
<dbReference type="EMBL" id="CACSIP010000010">
    <property type="protein sequence ID" value="CAA0105946.1"/>
    <property type="molecule type" value="Genomic_DNA"/>
</dbReference>
<dbReference type="GO" id="GO:0005506">
    <property type="term" value="F:iron ion binding"/>
    <property type="evidence" value="ECO:0007669"/>
    <property type="project" value="InterPro"/>
</dbReference>
<comment type="pathway">
    <text evidence="13">Steroid metabolism; cholesterol degradation.</text>
</comment>
<evidence type="ECO:0000256" key="16">
    <source>
        <dbReference type="ARBA" id="ARBA00082981"/>
    </source>
</evidence>
<keyword evidence="7 18" id="KW-0560">Oxidoreductase</keyword>
<dbReference type="InterPro" id="IPR036396">
    <property type="entry name" value="Cyt_P450_sf"/>
</dbReference>
<dbReference type="Gene3D" id="1.10.630.10">
    <property type="entry name" value="Cytochrome P450"/>
    <property type="match status" value="1"/>
</dbReference>
<evidence type="ECO:0000256" key="3">
    <source>
        <dbReference type="ARBA" id="ARBA00022548"/>
    </source>
</evidence>
<keyword evidence="9 18" id="KW-0503">Monooxygenase</keyword>
<dbReference type="Pfam" id="PF00067">
    <property type="entry name" value="p450"/>
    <property type="match status" value="1"/>
</dbReference>
<evidence type="ECO:0000256" key="8">
    <source>
        <dbReference type="ARBA" id="ARBA00023004"/>
    </source>
</evidence>
<evidence type="ECO:0000256" key="6">
    <source>
        <dbReference type="ARBA" id="ARBA00022963"/>
    </source>
</evidence>
<evidence type="ECO:0000256" key="10">
    <source>
        <dbReference type="ARBA" id="ARBA00023098"/>
    </source>
</evidence>
<evidence type="ECO:0000256" key="4">
    <source>
        <dbReference type="ARBA" id="ARBA00022617"/>
    </source>
</evidence>